<evidence type="ECO:0000256" key="1">
    <source>
        <dbReference type="ARBA" id="ARBA00004141"/>
    </source>
</evidence>
<keyword evidence="4 7" id="KW-0812">Transmembrane</keyword>
<keyword evidence="3" id="KW-0808">Transferase</keyword>
<dbReference type="Pfam" id="PF00535">
    <property type="entry name" value="Glycos_transf_2"/>
    <property type="match status" value="1"/>
</dbReference>
<evidence type="ECO:0000259" key="8">
    <source>
        <dbReference type="Pfam" id="PF00535"/>
    </source>
</evidence>
<proteinExistence type="predicted"/>
<gene>
    <name evidence="9" type="ORF">LKD47_10670</name>
</gene>
<evidence type="ECO:0000256" key="7">
    <source>
        <dbReference type="SAM" id="Phobius"/>
    </source>
</evidence>
<dbReference type="SUPFAM" id="SSF53448">
    <property type="entry name" value="Nucleotide-diphospho-sugar transferases"/>
    <property type="match status" value="1"/>
</dbReference>
<evidence type="ECO:0000256" key="3">
    <source>
        <dbReference type="ARBA" id="ARBA00022679"/>
    </source>
</evidence>
<sequence>MDISVVVPVYGCRAALHELHRRLVESVSTITDDFEIILVNDACPQNSWEVIEEICKEDSRVKGIELSRNFGQIMAITAGLDASKGDWVVVMDCDLQDRPEEIPNLYRKAQEGYDVVFARRAHRKDSFLKVLVSKIFYKIYSFASDGHYDPAICNFSISKRVVIDNYCKMREMHRAFVIYVKWLGFKQTAIDVEHDSRFEGKSSYNMKKRFKMAGEILTSQSDKLLKFTMGFGFLMSIISALVIIGLIIYYFTGHVAAGWTSIVATNCLIGGIIIMVVGLVGIYVGNIFMQSKQRPLYVVRQMLNEEKEDADSSR</sequence>
<keyword evidence="6 7" id="KW-0472">Membrane</keyword>
<evidence type="ECO:0000256" key="2">
    <source>
        <dbReference type="ARBA" id="ARBA00022676"/>
    </source>
</evidence>
<evidence type="ECO:0000313" key="10">
    <source>
        <dbReference type="Proteomes" id="UP001198893"/>
    </source>
</evidence>
<dbReference type="PANTHER" id="PTHR48090:SF1">
    <property type="entry name" value="PROPHAGE BACTOPRENOL GLUCOSYL TRANSFERASE HOMOLOG"/>
    <property type="match status" value="1"/>
</dbReference>
<dbReference type="RefSeq" id="WP_227710446.1">
    <property type="nucleotide sequence ID" value="NZ_JAJEQW010000011.1"/>
</dbReference>
<dbReference type="CDD" id="cd04187">
    <property type="entry name" value="DPM1_like_bac"/>
    <property type="match status" value="1"/>
</dbReference>
<feature type="transmembrane region" description="Helical" evidence="7">
    <location>
        <begin position="231"/>
        <end position="251"/>
    </location>
</feature>
<evidence type="ECO:0000256" key="4">
    <source>
        <dbReference type="ARBA" id="ARBA00022692"/>
    </source>
</evidence>
<feature type="domain" description="Glycosyltransferase 2-like" evidence="8">
    <location>
        <begin position="4"/>
        <end position="142"/>
    </location>
</feature>
<reference evidence="9" key="1">
    <citation type="submission" date="2021-10" db="EMBL/GenBank/DDBJ databases">
        <title>Anaerobic single-cell dispensing facilitates the cultivation of human gut bacteria.</title>
        <authorList>
            <person name="Afrizal A."/>
        </authorList>
    </citation>
    <scope>NUCLEOTIDE SEQUENCE</scope>
    <source>
        <strain evidence="9">CLA-AA-H204</strain>
    </source>
</reference>
<dbReference type="GO" id="GO:0016757">
    <property type="term" value="F:glycosyltransferase activity"/>
    <property type="evidence" value="ECO:0007669"/>
    <property type="project" value="UniProtKB-KW"/>
</dbReference>
<dbReference type="InterPro" id="IPR029044">
    <property type="entry name" value="Nucleotide-diphossugar_trans"/>
</dbReference>
<dbReference type="GO" id="GO:0005886">
    <property type="term" value="C:plasma membrane"/>
    <property type="evidence" value="ECO:0007669"/>
    <property type="project" value="TreeGrafter"/>
</dbReference>
<evidence type="ECO:0000256" key="6">
    <source>
        <dbReference type="ARBA" id="ARBA00023136"/>
    </source>
</evidence>
<dbReference type="InterPro" id="IPR050256">
    <property type="entry name" value="Glycosyltransferase_2"/>
</dbReference>
<organism evidence="9 10">
    <name type="scientific">Roseburia amylophila</name>
    <dbReference type="NCBI Taxonomy" id="2981794"/>
    <lineage>
        <taxon>Bacteria</taxon>
        <taxon>Bacillati</taxon>
        <taxon>Bacillota</taxon>
        <taxon>Clostridia</taxon>
        <taxon>Lachnospirales</taxon>
        <taxon>Lachnospiraceae</taxon>
        <taxon>Roseburia</taxon>
    </lineage>
</organism>
<comment type="caution">
    <text evidence="9">The sequence shown here is derived from an EMBL/GenBank/DDBJ whole genome shotgun (WGS) entry which is preliminary data.</text>
</comment>
<dbReference type="InterPro" id="IPR001173">
    <property type="entry name" value="Glyco_trans_2-like"/>
</dbReference>
<dbReference type="Proteomes" id="UP001198893">
    <property type="component" value="Unassembled WGS sequence"/>
</dbReference>
<keyword evidence="2" id="KW-0328">Glycosyltransferase</keyword>
<feature type="transmembrane region" description="Helical" evidence="7">
    <location>
        <begin position="257"/>
        <end position="284"/>
    </location>
</feature>
<evidence type="ECO:0000256" key="5">
    <source>
        <dbReference type="ARBA" id="ARBA00022989"/>
    </source>
</evidence>
<name>A0AAW4WKW1_9FIRM</name>
<dbReference type="Gene3D" id="3.90.550.10">
    <property type="entry name" value="Spore Coat Polysaccharide Biosynthesis Protein SpsA, Chain A"/>
    <property type="match status" value="1"/>
</dbReference>
<protein>
    <submittedName>
        <fullName evidence="9">Glycosyltransferase family 2 protein</fullName>
    </submittedName>
</protein>
<evidence type="ECO:0000313" key="9">
    <source>
        <dbReference type="EMBL" id="MCC2242760.1"/>
    </source>
</evidence>
<dbReference type="EMBL" id="JAJEQW010000011">
    <property type="protein sequence ID" value="MCC2242760.1"/>
    <property type="molecule type" value="Genomic_DNA"/>
</dbReference>
<keyword evidence="5 7" id="KW-1133">Transmembrane helix</keyword>
<accession>A0AAW4WKW1</accession>
<dbReference type="AlphaFoldDB" id="A0AAW4WKW1"/>
<dbReference type="PANTHER" id="PTHR48090">
    <property type="entry name" value="UNDECAPRENYL-PHOSPHATE 4-DEOXY-4-FORMAMIDO-L-ARABINOSE TRANSFERASE-RELATED"/>
    <property type="match status" value="1"/>
</dbReference>
<comment type="subcellular location">
    <subcellularLocation>
        <location evidence="1">Membrane</location>
        <topology evidence="1">Multi-pass membrane protein</topology>
    </subcellularLocation>
</comment>